<evidence type="ECO:0000313" key="2">
    <source>
        <dbReference type="Proteomes" id="UP000054558"/>
    </source>
</evidence>
<gene>
    <name evidence="1" type="ORF">KFL_010970010</name>
</gene>
<reference evidence="1 2" key="1">
    <citation type="journal article" date="2014" name="Nat. Commun.">
        <title>Klebsormidium flaccidum genome reveals primary factors for plant terrestrial adaptation.</title>
        <authorList>
            <person name="Hori K."/>
            <person name="Maruyama F."/>
            <person name="Fujisawa T."/>
            <person name="Togashi T."/>
            <person name="Yamamoto N."/>
            <person name="Seo M."/>
            <person name="Sato S."/>
            <person name="Yamada T."/>
            <person name="Mori H."/>
            <person name="Tajima N."/>
            <person name="Moriyama T."/>
            <person name="Ikeuchi M."/>
            <person name="Watanabe M."/>
            <person name="Wada H."/>
            <person name="Kobayashi K."/>
            <person name="Saito M."/>
            <person name="Masuda T."/>
            <person name="Sasaki-Sekimoto Y."/>
            <person name="Mashiguchi K."/>
            <person name="Awai K."/>
            <person name="Shimojima M."/>
            <person name="Masuda S."/>
            <person name="Iwai M."/>
            <person name="Nobusawa T."/>
            <person name="Narise T."/>
            <person name="Kondo S."/>
            <person name="Saito H."/>
            <person name="Sato R."/>
            <person name="Murakawa M."/>
            <person name="Ihara Y."/>
            <person name="Oshima-Yamada Y."/>
            <person name="Ohtaka K."/>
            <person name="Satoh M."/>
            <person name="Sonobe K."/>
            <person name="Ishii M."/>
            <person name="Ohtani R."/>
            <person name="Kanamori-Sato M."/>
            <person name="Honoki R."/>
            <person name="Miyazaki D."/>
            <person name="Mochizuki H."/>
            <person name="Umetsu J."/>
            <person name="Higashi K."/>
            <person name="Shibata D."/>
            <person name="Kamiya Y."/>
            <person name="Sato N."/>
            <person name="Nakamura Y."/>
            <person name="Tabata S."/>
            <person name="Ida S."/>
            <person name="Kurokawa K."/>
            <person name="Ohta H."/>
        </authorList>
    </citation>
    <scope>NUCLEOTIDE SEQUENCE [LARGE SCALE GENOMIC DNA]</scope>
    <source>
        <strain evidence="1 2">NIES-2285</strain>
    </source>
</reference>
<proteinExistence type="predicted"/>
<accession>A0A1Y1IPT8</accession>
<name>A0A1Y1IPT8_KLENI</name>
<organism evidence="1 2">
    <name type="scientific">Klebsormidium nitens</name>
    <name type="common">Green alga</name>
    <name type="synonym">Ulothrix nitens</name>
    <dbReference type="NCBI Taxonomy" id="105231"/>
    <lineage>
        <taxon>Eukaryota</taxon>
        <taxon>Viridiplantae</taxon>
        <taxon>Streptophyta</taxon>
        <taxon>Klebsormidiophyceae</taxon>
        <taxon>Klebsormidiales</taxon>
        <taxon>Klebsormidiaceae</taxon>
        <taxon>Klebsormidium</taxon>
    </lineage>
</organism>
<dbReference type="AlphaFoldDB" id="A0A1Y1IPT8"/>
<dbReference type="EMBL" id="DF238046">
    <property type="protein sequence ID" value="GAQ92693.1"/>
    <property type="molecule type" value="Genomic_DNA"/>
</dbReference>
<evidence type="ECO:0000313" key="1">
    <source>
        <dbReference type="EMBL" id="GAQ92693.1"/>
    </source>
</evidence>
<protein>
    <submittedName>
        <fullName evidence="1">Uncharacterized protein</fullName>
    </submittedName>
</protein>
<keyword evidence="2" id="KW-1185">Reference proteome</keyword>
<sequence length="166" mass="18026">MRRRGLVCARCASTRVSLHLHRLIGKREEQEQKYAVKAARLEKVPDEPTGLVHAAAPTSKSPISELKPRRPIRSLTAKALTKQFGGEKRSKVLDLSQQAPKKWKGAPKEDAEVMSAPSTQPRIVLGALPVCTTGTVVFANGRPAAVSLAGSLRFLAPTALRDTLWS</sequence>
<dbReference type="Proteomes" id="UP000054558">
    <property type="component" value="Unassembled WGS sequence"/>
</dbReference>